<evidence type="ECO:0000259" key="5">
    <source>
        <dbReference type="Pfam" id="PF25976"/>
    </source>
</evidence>
<feature type="domain" description="Lipoprotein LpqB N-terminal" evidence="5">
    <location>
        <begin position="54"/>
        <end position="177"/>
    </location>
</feature>
<gene>
    <name evidence="6" type="ORF">AQ490_04455</name>
</gene>
<feature type="domain" description="Lipoprotein LpqB C-terminal" evidence="4">
    <location>
        <begin position="342"/>
        <end position="596"/>
    </location>
</feature>
<feature type="domain" description="GerMN" evidence="3">
    <location>
        <begin position="187"/>
        <end position="301"/>
    </location>
</feature>
<dbReference type="STRING" id="76728.AQ490_04455"/>
<proteinExistence type="predicted"/>
<sequence>MRGDLRRAVAALPLAALVLLSGCASMPSSGSVDEVSEPPRTESDSQVRVFGARPEKGDSAIQVVRGFLEAITSDEGDFDTARLYLTKKQRREWDPGAGITVLASSPTLVSPARRQEHLGSRTEVDLAGQRAAWVDRHHTYRARQGEHNVAFSLIKEKSQWRIDELPDGLVLGKADFERMYDSVNMYYYAAPGPDQGPNILVPDPVYLRQRVEPVTSAVKALLDGPTDWLVPSVVSSFPRGTTLSGEVVKIEDSERRLRVPLVIPGKTTDRQCRRMATQLMGTMRDHTAAKIDVVELRDVDGSASCTVSRDEVAAYDPLRPTEAAVGQFFIDPEYRLVSLGDHDVQASPVAGPFGEGQVQLGNVAVRLDGRGAAGVRRDGAALYVADFQAGTGATSVLTSTAQRPEDRLSAPSWDGWGDLWVADRDPQRPRLIVLRGDQVIPVDVPDLAGRRVQSLRVAADGVRIALVLRDGDRTTLQLGRVERGGTERAPRVSVRDLRPVAPQLEDIAAVSWAGQSRILVVGRESQGVQQLKYVDTDGSTSYTPMLPAISGVTAVAAPPDRNRPLLADSEEGMFRLGPDSNWKRVQPKEGTSPVYPG</sequence>
<protein>
    <recommendedName>
        <fullName evidence="8">Lipoprotein LpqB</fullName>
    </recommendedName>
</protein>
<dbReference type="InterPro" id="IPR018910">
    <property type="entry name" value="LpqB_C"/>
</dbReference>
<dbReference type="Pfam" id="PF25976">
    <property type="entry name" value="LpqB_N"/>
    <property type="match status" value="1"/>
</dbReference>
<feature type="signal peptide" evidence="2">
    <location>
        <begin position="1"/>
        <end position="30"/>
    </location>
</feature>
<dbReference type="Pfam" id="PF10646">
    <property type="entry name" value="Germane"/>
    <property type="match status" value="1"/>
</dbReference>
<dbReference type="InterPro" id="IPR019606">
    <property type="entry name" value="GerMN"/>
</dbReference>
<evidence type="ECO:0008006" key="8">
    <source>
        <dbReference type="Google" id="ProtNLM"/>
    </source>
</evidence>
<evidence type="ECO:0000256" key="2">
    <source>
        <dbReference type="SAM" id="SignalP"/>
    </source>
</evidence>
<feature type="chain" id="PRO_5039386985" description="Lipoprotein LpqB" evidence="2">
    <location>
        <begin position="31"/>
        <end position="597"/>
    </location>
</feature>
<name>A0A0T6LNR2_WENVI</name>
<dbReference type="Proteomes" id="UP000050867">
    <property type="component" value="Unassembled WGS sequence"/>
</dbReference>
<comment type="caution">
    <text evidence="6">The sequence shown here is derived from an EMBL/GenBank/DDBJ whole genome shotgun (WGS) entry which is preliminary data.</text>
</comment>
<keyword evidence="2" id="KW-0732">Signal</keyword>
<evidence type="ECO:0000313" key="6">
    <source>
        <dbReference type="EMBL" id="KRV47653.1"/>
    </source>
</evidence>
<evidence type="ECO:0000259" key="4">
    <source>
        <dbReference type="Pfam" id="PF10647"/>
    </source>
</evidence>
<dbReference type="InterPro" id="IPR059026">
    <property type="entry name" value="LpqB_N"/>
</dbReference>
<dbReference type="Pfam" id="PF10647">
    <property type="entry name" value="Gmad1"/>
    <property type="match status" value="1"/>
</dbReference>
<evidence type="ECO:0000256" key="1">
    <source>
        <dbReference type="SAM" id="MobiDB-lite"/>
    </source>
</evidence>
<accession>A0A0T6LNR2</accession>
<reference evidence="6 7" key="1">
    <citation type="submission" date="2015-10" db="EMBL/GenBank/DDBJ databases">
        <title>Draft genome sequence of pyrrolomycin-producing Streptomyces vitaminophilus.</title>
        <authorList>
            <person name="Graham D.E."/>
            <person name="Mahan K.M."/>
            <person name="Klingeman D.M."/>
            <person name="Hettich R.L."/>
            <person name="Parry R.J."/>
        </authorList>
    </citation>
    <scope>NUCLEOTIDE SEQUENCE [LARGE SCALE GENOMIC DNA]</scope>
    <source>
        <strain evidence="6 7">ATCC 31673</strain>
    </source>
</reference>
<dbReference type="EMBL" id="LLZU01000035">
    <property type="protein sequence ID" value="KRV47653.1"/>
    <property type="molecule type" value="Genomic_DNA"/>
</dbReference>
<dbReference type="PROSITE" id="PS51257">
    <property type="entry name" value="PROKAR_LIPOPROTEIN"/>
    <property type="match status" value="1"/>
</dbReference>
<organism evidence="6 7">
    <name type="scientific">Wenjunlia vitaminophila</name>
    <name type="common">Streptomyces vitaminophilus</name>
    <dbReference type="NCBI Taxonomy" id="76728"/>
    <lineage>
        <taxon>Bacteria</taxon>
        <taxon>Bacillati</taxon>
        <taxon>Actinomycetota</taxon>
        <taxon>Actinomycetes</taxon>
        <taxon>Kitasatosporales</taxon>
        <taxon>Streptomycetaceae</taxon>
        <taxon>Wenjunlia</taxon>
    </lineage>
</organism>
<evidence type="ECO:0000313" key="7">
    <source>
        <dbReference type="Proteomes" id="UP000050867"/>
    </source>
</evidence>
<evidence type="ECO:0000259" key="3">
    <source>
        <dbReference type="Pfam" id="PF10646"/>
    </source>
</evidence>
<dbReference type="RefSeq" id="WP_058032911.1">
    <property type="nucleotide sequence ID" value="NZ_LLZU01000035.1"/>
</dbReference>
<feature type="region of interest" description="Disordered" evidence="1">
    <location>
        <begin position="569"/>
        <end position="597"/>
    </location>
</feature>
<dbReference type="AlphaFoldDB" id="A0A0T6LNR2"/>
<keyword evidence="7" id="KW-1185">Reference proteome</keyword>
<dbReference type="SUPFAM" id="SSF63829">
    <property type="entry name" value="Calcium-dependent phosphotriesterase"/>
    <property type="match status" value="1"/>
</dbReference>
<dbReference type="OrthoDB" id="3226781at2"/>
<dbReference type="eggNOG" id="COG0823">
    <property type="taxonomic scope" value="Bacteria"/>
</dbReference>